<reference evidence="2 3" key="1">
    <citation type="submission" date="2016-11" db="EMBL/GenBank/DDBJ databases">
        <title>The macronuclear genome of Stentor coeruleus: a giant cell with tiny introns.</title>
        <authorList>
            <person name="Slabodnick M."/>
            <person name="Ruby J.G."/>
            <person name="Reiff S.B."/>
            <person name="Swart E.C."/>
            <person name="Gosai S."/>
            <person name="Prabakaran S."/>
            <person name="Witkowska E."/>
            <person name="Larue G.E."/>
            <person name="Fisher S."/>
            <person name="Freeman R.M."/>
            <person name="Gunawardena J."/>
            <person name="Chu W."/>
            <person name="Stover N.A."/>
            <person name="Gregory B.D."/>
            <person name="Nowacki M."/>
            <person name="Derisi J."/>
            <person name="Roy S.W."/>
            <person name="Marshall W.F."/>
            <person name="Sood P."/>
        </authorList>
    </citation>
    <scope>NUCLEOTIDE SEQUENCE [LARGE SCALE GENOMIC DNA]</scope>
    <source>
        <strain evidence="2">WM001</strain>
    </source>
</reference>
<gene>
    <name evidence="2" type="ORF">SteCoe_35003</name>
</gene>
<feature type="compositionally biased region" description="Pro residues" evidence="1">
    <location>
        <begin position="478"/>
        <end position="491"/>
    </location>
</feature>
<evidence type="ECO:0000256" key="1">
    <source>
        <dbReference type="SAM" id="MobiDB-lite"/>
    </source>
</evidence>
<keyword evidence="3" id="KW-1185">Reference proteome</keyword>
<comment type="caution">
    <text evidence="2">The sequence shown here is derived from an EMBL/GenBank/DDBJ whole genome shotgun (WGS) entry which is preliminary data.</text>
</comment>
<name>A0A1R2ATE6_9CILI</name>
<organism evidence="2 3">
    <name type="scientific">Stentor coeruleus</name>
    <dbReference type="NCBI Taxonomy" id="5963"/>
    <lineage>
        <taxon>Eukaryota</taxon>
        <taxon>Sar</taxon>
        <taxon>Alveolata</taxon>
        <taxon>Ciliophora</taxon>
        <taxon>Postciliodesmatophora</taxon>
        <taxon>Heterotrichea</taxon>
        <taxon>Heterotrichida</taxon>
        <taxon>Stentoridae</taxon>
        <taxon>Stentor</taxon>
    </lineage>
</organism>
<feature type="region of interest" description="Disordered" evidence="1">
    <location>
        <begin position="425"/>
        <end position="539"/>
    </location>
</feature>
<dbReference type="Proteomes" id="UP000187209">
    <property type="component" value="Unassembled WGS sequence"/>
</dbReference>
<proteinExistence type="predicted"/>
<evidence type="ECO:0000313" key="3">
    <source>
        <dbReference type="Proteomes" id="UP000187209"/>
    </source>
</evidence>
<feature type="compositionally biased region" description="Low complexity" evidence="1">
    <location>
        <begin position="501"/>
        <end position="513"/>
    </location>
</feature>
<dbReference type="EMBL" id="MPUH01001441">
    <property type="protein sequence ID" value="OMJ67752.1"/>
    <property type="molecule type" value="Genomic_DNA"/>
</dbReference>
<sequence>MSSTNIPTDTSPPLSESPIKTLTIPQNATTPTKSPRQLSKQISPDRPRKLSDYSYQEYPKTQCPTPKSLSTQENTVKKPISLSILEKYFTDICQSITTKNSIDPSLLTKAEAMHEVLKDCLTAIHDLSLEIYILMASAIKDIQHIRSTNDHRFHSILMNKLLQISSMIEDNTYRSTKEKVPIFEEVQKENTIDIQDEDIGQELYIRISRVTVRVLNIWNKIVCPQKEAGIICCGFLLLYCEVDSTIGVSPLVKIKFDKAVVLIKKYIANPGYVVTVIRKTKDYIEKELISIENIKRIHDMLGRVTVEEIRNMDRTMTGFVIYELLIYAVKYYEKFARDKYNVEIYTKNSVEDKAKGLRVLEFNKDQNTSEIFKESIALENSQEFKAVEKRKTVENPKLPEKISGVYQSTNTGLVLRADKVQLRTSISPNRNKAPDSMYSSIKSTKNLSSQSSLKSEAKSPQKSSTSKPSHSPSRKPLTPSPSKPTTKPIPKPFQTIISPGKNVKSSVKNPSKSIDLTRASLGAQNSQSSPKTITKNSINPQRIRNSIDFSYNSNTTDHRDLLEEMQYQQFIEEKFRNFLVDKLNQLASIDESFENKLLSEDNALKNREEWMKEFESRAGVIRFNAIKKLSDERRFTAELIRAQRQLVQLDISHCNETK</sequence>
<feature type="compositionally biased region" description="Low complexity" evidence="1">
    <location>
        <begin position="439"/>
        <end position="477"/>
    </location>
</feature>
<feature type="compositionally biased region" description="Polar residues" evidence="1">
    <location>
        <begin position="522"/>
        <end position="539"/>
    </location>
</feature>
<dbReference type="OrthoDB" id="324079at2759"/>
<accession>A0A1R2ATE6</accession>
<protein>
    <submittedName>
        <fullName evidence="2">Uncharacterized protein</fullName>
    </submittedName>
</protein>
<feature type="region of interest" description="Disordered" evidence="1">
    <location>
        <begin position="1"/>
        <end position="51"/>
    </location>
</feature>
<dbReference type="AlphaFoldDB" id="A0A1R2ATE6"/>
<feature type="compositionally biased region" description="Polar residues" evidence="1">
    <location>
        <begin position="1"/>
        <end position="42"/>
    </location>
</feature>
<evidence type="ECO:0000313" key="2">
    <source>
        <dbReference type="EMBL" id="OMJ67752.1"/>
    </source>
</evidence>